<dbReference type="Gene3D" id="3.40.50.410">
    <property type="entry name" value="von Willebrand factor, type A domain"/>
    <property type="match status" value="1"/>
</dbReference>
<dbReference type="InterPro" id="IPR002035">
    <property type="entry name" value="VWF_A"/>
</dbReference>
<protein>
    <submittedName>
        <fullName evidence="5">Pilus assembly protein PilY</fullName>
    </submittedName>
</protein>
<organism evidence="5 6">
    <name type="scientific">Geobacter pickeringii</name>
    <dbReference type="NCBI Taxonomy" id="345632"/>
    <lineage>
        <taxon>Bacteria</taxon>
        <taxon>Pseudomonadati</taxon>
        <taxon>Thermodesulfobacteriota</taxon>
        <taxon>Desulfuromonadia</taxon>
        <taxon>Geobacterales</taxon>
        <taxon>Geobacteraceae</taxon>
        <taxon>Geobacter</taxon>
    </lineage>
</organism>
<dbReference type="PROSITE" id="PS50234">
    <property type="entry name" value="VWFA"/>
    <property type="match status" value="1"/>
</dbReference>
<evidence type="ECO:0000259" key="4">
    <source>
        <dbReference type="PROSITE" id="PS50234"/>
    </source>
</evidence>
<sequence length="910" mass="96447">MGTGSNLFRKSTCVMTVVVFLFIAAAVALAAVSQIPLYLTTNNQLNIMILLDNSLSMTENVNGTPKIQSARTVVSNLVKSFPGIRFGLTVFNPYVGLNADGGKVVMPCGGLTAANVDATMQGISADSYTPLGETLAEIWQYFKGGKSSYNSGVTYTSPITASCQQSFTIIVTDGEPTGDNRYKDDFSSYGWNPNDDVRLTTTHLPDVAQYMHTHPAVAAFPNSTITTYTVGFDVNSPILQTTAANGGGQYFTAANEAALASALNTVVTSIIGMVSSASAAAVNTAYLTTSTKLYRASFNSSDWSGNLEAFNINQTTGDVGTRSWDAASLLNGNTSRNIYTASTGGSRRIDFTTGNAATLSPAGFMNFSSSRTATMIGYVRGDTNPAGYRNRPSKLGDITYSSPVVYGAPDGFYTDHNYSTFKRNNASRQSLVLAGANDGMLHAFNADNGNEQWAFIPNSLLPKLKLLRNVPYSHTNYVNGPITIGDAYFASKNLSGTPDSTPNWHSVAVVGLREGGKSYFALDITDPANPVPLWEFNASSSNGLGYSFATPLIIKVRDKSQPEGFRWVAALANGYEGTTSGKAASLIFVDIATGAIVSEIVVDTSPFSGVSPNGLATPAAIDVDGDGYVDYLYAGDLTGDLWKFDVTNSDPGKWDVPWKSGNSPVALFRAINGFSRTQPITTAPDVVLRGGFQIVFFGTGKYYEAGDLTNTDTQSFYGVYDYNLTVNPNNTQKANGAMLARSDLTAQALSQVDLGGNSWRVVTNNPIGTNSGWYVDLPAGERVITDSIARSRKIIFTSFSPNTTPCGYGGTSWLMELNMDTGGTPPRPVFDVNGDGMVASNDTVSSGGQQVSPSGMSLGDGIASAPAIVRAGGSSELEYKYITKSSGVITKVLEAGGGGLFGLRSWKQVK</sequence>
<dbReference type="SUPFAM" id="SSF53300">
    <property type="entry name" value="vWA-like"/>
    <property type="match status" value="1"/>
</dbReference>
<evidence type="ECO:0000256" key="3">
    <source>
        <dbReference type="SAM" id="SignalP"/>
    </source>
</evidence>
<name>A0A0B5B858_9BACT</name>
<feature type="domain" description="VWFA" evidence="4">
    <location>
        <begin position="46"/>
        <end position="266"/>
    </location>
</feature>
<dbReference type="Pfam" id="PF05567">
    <property type="entry name" value="T4P_PilY1"/>
    <property type="match status" value="1"/>
</dbReference>
<evidence type="ECO:0000256" key="1">
    <source>
        <dbReference type="ARBA" id="ARBA00022723"/>
    </source>
</evidence>
<evidence type="ECO:0000313" key="5">
    <source>
        <dbReference type="EMBL" id="AJE02823.1"/>
    </source>
</evidence>
<reference evidence="5 6" key="1">
    <citation type="journal article" date="2015" name="Genome Announc.">
        <title>Complete Genome of Geobacter pickeringii G13T, a Metal-Reducing Isolate from Sedimentary Kaolin Deposits.</title>
        <authorList>
            <person name="Badalamenti J.P."/>
            <person name="Bond D.R."/>
        </authorList>
    </citation>
    <scope>NUCLEOTIDE SEQUENCE [LARGE SCALE GENOMIC DNA]</scope>
    <source>
        <strain evidence="5 6">G13</strain>
    </source>
</reference>
<evidence type="ECO:0000313" key="6">
    <source>
        <dbReference type="Proteomes" id="UP000057609"/>
    </source>
</evidence>
<dbReference type="InterPro" id="IPR008707">
    <property type="entry name" value="B-propeller_PilY1"/>
</dbReference>
<dbReference type="KEGG" id="gpi:GPICK_05110"/>
<evidence type="ECO:0000256" key="2">
    <source>
        <dbReference type="ARBA" id="ARBA00022837"/>
    </source>
</evidence>
<dbReference type="OrthoDB" id="7156875at2"/>
<proteinExistence type="predicted"/>
<dbReference type="HOGENOM" id="CLU_001890_3_0_7"/>
<gene>
    <name evidence="5" type="ORF">GPICK_05110</name>
</gene>
<dbReference type="CDD" id="cd00198">
    <property type="entry name" value="vWFA"/>
    <property type="match status" value="1"/>
</dbReference>
<feature type="signal peptide" evidence="3">
    <location>
        <begin position="1"/>
        <end position="30"/>
    </location>
</feature>
<feature type="chain" id="PRO_5002112489" evidence="3">
    <location>
        <begin position="31"/>
        <end position="910"/>
    </location>
</feature>
<dbReference type="AlphaFoldDB" id="A0A0B5B858"/>
<accession>A0A0B5B858</accession>
<dbReference type="InterPro" id="IPR036465">
    <property type="entry name" value="vWFA_dom_sf"/>
</dbReference>
<keyword evidence="1" id="KW-0479">Metal-binding</keyword>
<keyword evidence="3" id="KW-0732">Signal</keyword>
<dbReference type="RefSeq" id="WP_039741043.1">
    <property type="nucleotide sequence ID" value="NZ_CP009788.1"/>
</dbReference>
<dbReference type="SMART" id="SM00327">
    <property type="entry name" value="VWA"/>
    <property type="match status" value="1"/>
</dbReference>
<keyword evidence="2" id="KW-0106">Calcium</keyword>
<dbReference type="GO" id="GO:0046872">
    <property type="term" value="F:metal ion binding"/>
    <property type="evidence" value="ECO:0007669"/>
    <property type="project" value="UniProtKB-KW"/>
</dbReference>
<dbReference type="Proteomes" id="UP000057609">
    <property type="component" value="Chromosome"/>
</dbReference>
<keyword evidence="6" id="KW-1185">Reference proteome</keyword>
<dbReference type="EMBL" id="CP009788">
    <property type="protein sequence ID" value="AJE02823.1"/>
    <property type="molecule type" value="Genomic_DNA"/>
</dbReference>
<dbReference type="STRING" id="345632.GPICK_05110"/>